<dbReference type="Proteomes" id="UP001501207">
    <property type="component" value="Unassembled WGS sequence"/>
</dbReference>
<comment type="caution">
    <text evidence="3">The sequence shown here is derived from an EMBL/GenBank/DDBJ whole genome shotgun (WGS) entry which is preliminary data.</text>
</comment>
<reference evidence="4" key="1">
    <citation type="journal article" date="2019" name="Int. J. Syst. Evol. Microbiol.">
        <title>The Global Catalogue of Microorganisms (GCM) 10K type strain sequencing project: providing services to taxonomists for standard genome sequencing and annotation.</title>
        <authorList>
            <consortium name="The Broad Institute Genomics Platform"/>
            <consortium name="The Broad Institute Genome Sequencing Center for Infectious Disease"/>
            <person name="Wu L."/>
            <person name="Ma J."/>
        </authorList>
    </citation>
    <scope>NUCLEOTIDE SEQUENCE [LARGE SCALE GENOMIC DNA]</scope>
    <source>
        <strain evidence="4">JCM 17664</strain>
    </source>
</reference>
<dbReference type="PROSITE" id="PS51318">
    <property type="entry name" value="TAT"/>
    <property type="match status" value="1"/>
</dbReference>
<protein>
    <submittedName>
        <fullName evidence="3">Gfo/Idh/MocA family oxidoreductase</fullName>
    </submittedName>
</protein>
<dbReference type="SUPFAM" id="SSF55347">
    <property type="entry name" value="Glyceraldehyde-3-phosphate dehydrogenase-like, C-terminal domain"/>
    <property type="match status" value="1"/>
</dbReference>
<dbReference type="InterPro" id="IPR036291">
    <property type="entry name" value="NAD(P)-bd_dom_sf"/>
</dbReference>
<evidence type="ECO:0000313" key="4">
    <source>
        <dbReference type="Proteomes" id="UP001501207"/>
    </source>
</evidence>
<dbReference type="EMBL" id="BAABFN010000006">
    <property type="protein sequence ID" value="GAA4315116.1"/>
    <property type="molecule type" value="Genomic_DNA"/>
</dbReference>
<organism evidence="3 4">
    <name type="scientific">Compostibacter hankyongensis</name>
    <dbReference type="NCBI Taxonomy" id="1007089"/>
    <lineage>
        <taxon>Bacteria</taxon>
        <taxon>Pseudomonadati</taxon>
        <taxon>Bacteroidota</taxon>
        <taxon>Chitinophagia</taxon>
        <taxon>Chitinophagales</taxon>
        <taxon>Chitinophagaceae</taxon>
        <taxon>Compostibacter</taxon>
    </lineage>
</organism>
<dbReference type="InterPro" id="IPR006311">
    <property type="entry name" value="TAT_signal"/>
</dbReference>
<feature type="domain" description="Gfo/Idh/MocA-like oxidoreductase bacterial type C-terminal" evidence="2">
    <location>
        <begin position="366"/>
        <end position="437"/>
    </location>
</feature>
<dbReference type="PANTHER" id="PTHR43818">
    <property type="entry name" value="BCDNA.GH03377"/>
    <property type="match status" value="1"/>
</dbReference>
<evidence type="ECO:0000259" key="1">
    <source>
        <dbReference type="Pfam" id="PF01408"/>
    </source>
</evidence>
<gene>
    <name evidence="3" type="ORF">GCM10023143_26300</name>
</gene>
<sequence length="440" mass="49401">MHSTRRDFLKNASLAAAGTGIAGLTPLPLFPAAKRVSPNEKIVVALIGARNMGFGDLENAMKQPGVECAALCDIDDEILNRRAADVEKRQGKAPEKYKDFRKLLERKDVDAVIIGTPDHWHCLIMAHACEAGKDVYVEKPMANSIGECNAMVKAARRYNRVVQVGQQQRSGAHWKQAMDFMKAGKIGQLRKVLVWGNFGYGIGQKKVPDSAVPPGVDFDMWLGPAPQRSFNAARFHGSWRMFWDYGGGLITDWGVHLLDMALWVKDIKEPPLAVMSSGGNRAYPDHAHETFDTLAVNYELKDYDITWQHTAGTESGPYGRNYGLAYIGNDATLVIDRGGWELFPEKEKGQDKVPDMPFQKGRDYHEDHMKNFLECIKSRKDPNCTVENARLVALYAHAGNLSLRTRSRLEWDEGRQHFRDNPRANALITPAYRRPWKLPG</sequence>
<dbReference type="Pfam" id="PF01408">
    <property type="entry name" value="GFO_IDH_MocA"/>
    <property type="match status" value="1"/>
</dbReference>
<feature type="domain" description="Gfo/Idh/MocA-like oxidoreductase bacterial type C-terminal" evidence="2">
    <location>
        <begin position="200"/>
        <end position="266"/>
    </location>
</feature>
<dbReference type="InterPro" id="IPR043906">
    <property type="entry name" value="Gfo/Idh/MocA_OxRdtase_bact_C"/>
</dbReference>
<dbReference type="InterPro" id="IPR019546">
    <property type="entry name" value="TAT_signal_bac_arc"/>
</dbReference>
<dbReference type="SUPFAM" id="SSF51735">
    <property type="entry name" value="NAD(P)-binding Rossmann-fold domains"/>
    <property type="match status" value="1"/>
</dbReference>
<dbReference type="InterPro" id="IPR000683">
    <property type="entry name" value="Gfo/Idh/MocA-like_OxRdtase_N"/>
</dbReference>
<accession>A0ABP8G0Y1</accession>
<keyword evidence="4" id="KW-1185">Reference proteome</keyword>
<dbReference type="InterPro" id="IPR050463">
    <property type="entry name" value="Gfo/Idh/MocA_oxidrdct_glycsds"/>
</dbReference>
<dbReference type="Gene3D" id="3.30.360.10">
    <property type="entry name" value="Dihydrodipicolinate Reductase, domain 2"/>
    <property type="match status" value="1"/>
</dbReference>
<name>A0ABP8G0Y1_9BACT</name>
<proteinExistence type="predicted"/>
<dbReference type="NCBIfam" id="TIGR01409">
    <property type="entry name" value="TAT_signal_seq"/>
    <property type="match status" value="1"/>
</dbReference>
<evidence type="ECO:0000259" key="2">
    <source>
        <dbReference type="Pfam" id="PF19051"/>
    </source>
</evidence>
<dbReference type="PANTHER" id="PTHR43818:SF5">
    <property type="entry name" value="OXIDOREDUCTASE FAMILY PROTEIN"/>
    <property type="match status" value="1"/>
</dbReference>
<dbReference type="Gene3D" id="3.40.50.720">
    <property type="entry name" value="NAD(P)-binding Rossmann-like Domain"/>
    <property type="match status" value="1"/>
</dbReference>
<dbReference type="RefSeq" id="WP_344980054.1">
    <property type="nucleotide sequence ID" value="NZ_BAABFN010000006.1"/>
</dbReference>
<dbReference type="Pfam" id="PF19051">
    <property type="entry name" value="GFO_IDH_MocA_C2"/>
    <property type="match status" value="2"/>
</dbReference>
<feature type="domain" description="Gfo/Idh/MocA-like oxidoreductase N-terminal" evidence="1">
    <location>
        <begin position="44"/>
        <end position="165"/>
    </location>
</feature>
<evidence type="ECO:0000313" key="3">
    <source>
        <dbReference type="EMBL" id="GAA4315116.1"/>
    </source>
</evidence>